<gene>
    <name evidence="1" type="ORF">H8717_14120</name>
</gene>
<dbReference type="RefSeq" id="WP_262400930.1">
    <property type="nucleotide sequence ID" value="NZ_JACRTB010000035.1"/>
</dbReference>
<organism evidence="1 2">
    <name type="scientific">Yanshouia hominis</name>
    <dbReference type="NCBI Taxonomy" id="2763673"/>
    <lineage>
        <taxon>Bacteria</taxon>
        <taxon>Bacillati</taxon>
        <taxon>Bacillota</taxon>
        <taxon>Clostridia</taxon>
        <taxon>Eubacteriales</taxon>
        <taxon>Oscillospiraceae</taxon>
        <taxon>Yanshouia</taxon>
    </lineage>
</organism>
<evidence type="ECO:0000313" key="1">
    <source>
        <dbReference type="EMBL" id="MBC8577532.1"/>
    </source>
</evidence>
<comment type="caution">
    <text evidence="1">The sequence shown here is derived from an EMBL/GenBank/DDBJ whole genome shotgun (WGS) entry which is preliminary data.</text>
</comment>
<proteinExistence type="predicted"/>
<name>A0ABR7NMA1_9FIRM</name>
<dbReference type="Proteomes" id="UP000658131">
    <property type="component" value="Unassembled WGS sequence"/>
</dbReference>
<accession>A0ABR7NMA1</accession>
<keyword evidence="2" id="KW-1185">Reference proteome</keyword>
<sequence length="78" mass="8925">MPSLFRSSRPQLFSPKIEPSCRYCEYGTPTKDGGAILCARRGVVAPEYFCKKFRYDPISRVVRPMILRGGYGKEDFDL</sequence>
<protein>
    <submittedName>
        <fullName evidence="1">Uncharacterized protein</fullName>
    </submittedName>
</protein>
<dbReference type="EMBL" id="JACRTB010000035">
    <property type="protein sequence ID" value="MBC8577532.1"/>
    <property type="molecule type" value="Genomic_DNA"/>
</dbReference>
<reference evidence="1 2" key="1">
    <citation type="submission" date="2020-08" db="EMBL/GenBank/DDBJ databases">
        <title>Genome public.</title>
        <authorList>
            <person name="Liu C."/>
            <person name="Sun Q."/>
        </authorList>
    </citation>
    <scope>NUCLEOTIDE SEQUENCE [LARGE SCALE GENOMIC DNA]</scope>
    <source>
        <strain evidence="1 2">BX1</strain>
    </source>
</reference>
<evidence type="ECO:0000313" key="2">
    <source>
        <dbReference type="Proteomes" id="UP000658131"/>
    </source>
</evidence>